<dbReference type="EMBL" id="CP010951">
    <property type="protein sequence ID" value="AMO24230.1"/>
    <property type="molecule type" value="Genomic_DNA"/>
</dbReference>
<keyword evidence="3" id="KW-1185">Reference proteome</keyword>
<keyword evidence="1" id="KW-0812">Transmembrane</keyword>
<sequence length="99" mass="10696">MRELARCLAWTLALGALALLLAMLPGAGLEHADGPWAWGLLLAFWPHYLLGPGQGAGSGALHVAAIFGAQFAWFLAVVAAMRRLRRRGKARWRPGRAPQ</sequence>
<feature type="transmembrane region" description="Helical" evidence="1">
    <location>
        <begin position="56"/>
        <end position="81"/>
    </location>
</feature>
<keyword evidence="1" id="KW-1133">Transmembrane helix</keyword>
<dbReference type="Proteomes" id="UP000070433">
    <property type="component" value="Chromosome"/>
</dbReference>
<name>A0A127JW61_9BURK</name>
<proteinExistence type="predicted"/>
<evidence type="ECO:0000256" key="1">
    <source>
        <dbReference type="SAM" id="Phobius"/>
    </source>
</evidence>
<gene>
    <name evidence="2" type="ORF">UC35_17030</name>
</gene>
<protein>
    <submittedName>
        <fullName evidence="2">Uncharacterized protein</fullName>
    </submittedName>
</protein>
<dbReference type="AlphaFoldDB" id="A0A127JW61"/>
<organism evidence="2 3">
    <name type="scientific">Ramlibacter tataouinensis</name>
    <dbReference type="NCBI Taxonomy" id="94132"/>
    <lineage>
        <taxon>Bacteria</taxon>
        <taxon>Pseudomonadati</taxon>
        <taxon>Pseudomonadota</taxon>
        <taxon>Betaproteobacteria</taxon>
        <taxon>Burkholderiales</taxon>
        <taxon>Comamonadaceae</taxon>
        <taxon>Ramlibacter</taxon>
    </lineage>
</organism>
<accession>A0A127JW61</accession>
<evidence type="ECO:0000313" key="2">
    <source>
        <dbReference type="EMBL" id="AMO24230.1"/>
    </source>
</evidence>
<evidence type="ECO:0000313" key="3">
    <source>
        <dbReference type="Proteomes" id="UP000070433"/>
    </source>
</evidence>
<dbReference type="RefSeq" id="WP_061501767.1">
    <property type="nucleotide sequence ID" value="NZ_CP010951.1"/>
</dbReference>
<keyword evidence="1" id="KW-0472">Membrane</keyword>
<reference evidence="2 3" key="1">
    <citation type="journal article" date="2014" name="Int. J. Syst. Evol. Microbiol.">
        <title>Ramlibacter solisilvae sp. nov., isolated from forest soil, and emended description of the genus Ramlibacter.</title>
        <authorList>
            <person name="Lee H.J."/>
            <person name="Lee S.H."/>
            <person name="Lee S.S."/>
            <person name="Lee J.S."/>
            <person name="Kim Y."/>
            <person name="Kim S.C."/>
            <person name="Jeon C.O."/>
        </authorList>
    </citation>
    <scope>NUCLEOTIDE SEQUENCE [LARGE SCALE GENOMIC DNA]</scope>
    <source>
        <strain evidence="2 3">5-10</strain>
    </source>
</reference>